<feature type="compositionally biased region" description="Basic and acidic residues" evidence="2">
    <location>
        <begin position="336"/>
        <end position="352"/>
    </location>
</feature>
<feature type="compositionally biased region" description="Polar residues" evidence="2">
    <location>
        <begin position="353"/>
        <end position="376"/>
    </location>
</feature>
<feature type="region of interest" description="Disordered" evidence="2">
    <location>
        <begin position="481"/>
        <end position="562"/>
    </location>
</feature>
<keyword evidence="1" id="KW-0175">Coiled coil</keyword>
<accession>A0AAD1U8W3</accession>
<proteinExistence type="predicted"/>
<gene>
    <name evidence="3" type="ORF">ECRASSUSDP1_LOCUS3628</name>
</gene>
<feature type="coiled-coil region" evidence="1">
    <location>
        <begin position="805"/>
        <end position="850"/>
    </location>
</feature>
<name>A0AAD1U8W3_EUPCR</name>
<feature type="compositionally biased region" description="Basic and acidic residues" evidence="2">
    <location>
        <begin position="308"/>
        <end position="321"/>
    </location>
</feature>
<feature type="compositionally biased region" description="Basic residues" evidence="2">
    <location>
        <begin position="1141"/>
        <end position="1157"/>
    </location>
</feature>
<feature type="compositionally biased region" description="Polar residues" evidence="2">
    <location>
        <begin position="242"/>
        <end position="251"/>
    </location>
</feature>
<dbReference type="EMBL" id="CAMPGE010003466">
    <property type="protein sequence ID" value="CAI2362306.1"/>
    <property type="molecule type" value="Genomic_DNA"/>
</dbReference>
<dbReference type="Proteomes" id="UP001295684">
    <property type="component" value="Unassembled WGS sequence"/>
</dbReference>
<feature type="region of interest" description="Disordered" evidence="2">
    <location>
        <begin position="1133"/>
        <end position="1157"/>
    </location>
</feature>
<sequence>MIPQKHPKHKFRIDNPMDIDYFDNQADQLKEKKLAQDDDSSEPKVINVNLDDSHSKTEDCRRSTNQLRSPKTYEEYEKPKTYIKKIIRGKEVETFKNYEDYKPVSEVFGGYKQSPKRDMKSYPKTVENKYLSNSISYDGLLSPSDHMDRSKCSNFVIAPSSLNARNSSKNLGGRNSPNSKMQNYTYFSKRKGSPNENKANSTFSQDYTMKLKFGAAEEKRVRGERKNNDYTMDYELEDVTNSQFTDTQSTPKDLKRTKSTRRVGRMTRPLERKTNLYTSNGFSLAYLSPSKNRKTNQDSSIHKIEQSISKFDDRNSFDPRHASTPKQPPSISSVYENKKKLNDYHRNMKGDKSTISSKNMDTCGSEKSSVASTKNGKVNDYPYHGIRRMENFSQKLHTISNSHAAKMPNKDSKILSTNDHIRERLDSDTTIKYQPIGGCKEILDNITAKGNSRKYNPKRLQKCKSINDNEIKDNISISSASTQFKRKKSETTNKVNNKSSYTSEKNGRDKSNYGSNTDRPVAKKTTSRLGSRMRSPKNKPPKGRTSIYPGTKTSNCSGKDSSTAKSLEKAKAEQIEALKKKELKYISTIKQLDSEVNDFKKVAAKMQQRLQKADELMKKCNQFNLVFLNYYKDFEKFVQEENSNQASFEESKYQPLQDHLRVCLNLLDFEEQEDGSEINESIFSELDNLCKKYEEHSKKKSDIGYHKASNSKLSCDEFCNIVSSSNEVDKTNECSSPISMSNRSSNRNESFSFNWGNSSQIDIEVVKKDFIKLREENKYLKKRIGNTSSISDLKCEICPGYLEIIDKLTNEKDSLEAELGFQISEITDKYEECEAELKALNIKHDHQREELLEKVEQEGELRSKVSTLEKKNIDLETTIKKISDSKDGYEVLNNTVSDLSLALIGKNKKDLSNSQIQLIKNLFSDAQIKAVDGFKERIKTLEDEKSTIMGQSKSIAAQNKIMMKPLKRYSIAVKECVELYKVLGLSEKLLTDLEKQTQLQKHAISFVHEYEENVNEVLPMINTYADNLRESMEEIGRYSEGLEVLNEKFNIQTSPAEKRSPQQFDYQELNIPNPLCSPESNNYDSTSRIGFSSVLNTENQDMTPNKDYDFFRDPQLNLFQTLQDVDKLDLDQEKSKELKSSKKGKKKHKKKTAQKKRKKMIEETLEELEKFNTEETPFEVAPLENQNKLVALENNTIKEADEHDEEDTQFDKDGNRIRRSNHSMHESGHKTKHSMNDINFIPGDQLKYDIEEIPQDPKFAKTQEIDFDRVMSGENCSQESESVKVEEDLLNDSIKFDDNLL</sequence>
<feature type="coiled-coil region" evidence="1">
    <location>
        <begin position="564"/>
        <end position="616"/>
    </location>
</feature>
<feature type="compositionally biased region" description="Polar residues" evidence="2">
    <location>
        <begin position="551"/>
        <end position="562"/>
    </location>
</feature>
<feature type="compositionally biased region" description="Polar residues" evidence="2">
    <location>
        <begin position="492"/>
        <end position="504"/>
    </location>
</feature>
<protein>
    <submittedName>
        <fullName evidence="3">Uncharacterized protein</fullName>
    </submittedName>
</protein>
<keyword evidence="4" id="KW-1185">Reference proteome</keyword>
<comment type="caution">
    <text evidence="3">The sequence shown here is derived from an EMBL/GenBank/DDBJ whole genome shotgun (WGS) entry which is preliminary data.</text>
</comment>
<evidence type="ECO:0000313" key="3">
    <source>
        <dbReference type="EMBL" id="CAI2362306.1"/>
    </source>
</evidence>
<evidence type="ECO:0000313" key="4">
    <source>
        <dbReference type="Proteomes" id="UP001295684"/>
    </source>
</evidence>
<evidence type="ECO:0000256" key="2">
    <source>
        <dbReference type="SAM" id="MobiDB-lite"/>
    </source>
</evidence>
<feature type="compositionally biased region" description="Basic and acidic residues" evidence="2">
    <location>
        <begin position="51"/>
        <end position="62"/>
    </location>
</feature>
<feature type="region of interest" description="Disordered" evidence="2">
    <location>
        <begin position="32"/>
        <end position="73"/>
    </location>
</feature>
<reference evidence="3" key="1">
    <citation type="submission" date="2023-07" db="EMBL/GenBank/DDBJ databases">
        <authorList>
            <consortium name="AG Swart"/>
            <person name="Singh M."/>
            <person name="Singh A."/>
            <person name="Seah K."/>
            <person name="Emmerich C."/>
        </authorList>
    </citation>
    <scope>NUCLEOTIDE SEQUENCE</scope>
    <source>
        <strain evidence="3">DP1</strain>
    </source>
</reference>
<feature type="region of interest" description="Disordered" evidence="2">
    <location>
        <begin position="242"/>
        <end position="261"/>
    </location>
</feature>
<organism evidence="3 4">
    <name type="scientific">Euplotes crassus</name>
    <dbReference type="NCBI Taxonomy" id="5936"/>
    <lineage>
        <taxon>Eukaryota</taxon>
        <taxon>Sar</taxon>
        <taxon>Alveolata</taxon>
        <taxon>Ciliophora</taxon>
        <taxon>Intramacronucleata</taxon>
        <taxon>Spirotrichea</taxon>
        <taxon>Hypotrichia</taxon>
        <taxon>Euplotida</taxon>
        <taxon>Euplotidae</taxon>
        <taxon>Moneuplotes</taxon>
    </lineage>
</organism>
<evidence type="ECO:0000256" key="1">
    <source>
        <dbReference type="SAM" id="Coils"/>
    </source>
</evidence>
<feature type="region of interest" description="Disordered" evidence="2">
    <location>
        <begin position="308"/>
        <end position="376"/>
    </location>
</feature>
<feature type="region of interest" description="Disordered" evidence="2">
    <location>
        <begin position="1202"/>
        <end position="1237"/>
    </location>
</feature>